<name>A0ABQ1IEZ9_9PROT</name>
<dbReference type="InterPro" id="IPR003736">
    <property type="entry name" value="PAAI_dom"/>
</dbReference>
<proteinExistence type="inferred from homology"/>
<dbReference type="PANTHER" id="PTHR21660">
    <property type="entry name" value="THIOESTERASE SUPERFAMILY MEMBER-RELATED"/>
    <property type="match status" value="1"/>
</dbReference>
<dbReference type="CDD" id="cd03443">
    <property type="entry name" value="PaaI_thioesterase"/>
    <property type="match status" value="1"/>
</dbReference>
<dbReference type="EMBL" id="BMDZ01000011">
    <property type="protein sequence ID" value="GGB34141.1"/>
    <property type="molecule type" value="Genomic_DNA"/>
</dbReference>
<keyword evidence="5" id="KW-1185">Reference proteome</keyword>
<organism evidence="4 5">
    <name type="scientific">Tistrella bauzanensis</name>
    <dbReference type="NCBI Taxonomy" id="657419"/>
    <lineage>
        <taxon>Bacteria</taxon>
        <taxon>Pseudomonadati</taxon>
        <taxon>Pseudomonadota</taxon>
        <taxon>Alphaproteobacteria</taxon>
        <taxon>Geminicoccales</taxon>
        <taxon>Geminicoccaceae</taxon>
        <taxon>Tistrella</taxon>
    </lineage>
</organism>
<dbReference type="Gene3D" id="3.10.129.10">
    <property type="entry name" value="Hotdog Thioesterase"/>
    <property type="match status" value="1"/>
</dbReference>
<evidence type="ECO:0000313" key="4">
    <source>
        <dbReference type="EMBL" id="GGB34141.1"/>
    </source>
</evidence>
<reference evidence="5" key="1">
    <citation type="journal article" date="2019" name="Int. J. Syst. Evol. Microbiol.">
        <title>The Global Catalogue of Microorganisms (GCM) 10K type strain sequencing project: providing services to taxonomists for standard genome sequencing and annotation.</title>
        <authorList>
            <consortium name="The Broad Institute Genomics Platform"/>
            <consortium name="The Broad Institute Genome Sequencing Center for Infectious Disease"/>
            <person name="Wu L."/>
            <person name="Ma J."/>
        </authorList>
    </citation>
    <scope>NUCLEOTIDE SEQUENCE [LARGE SCALE GENOMIC DNA]</scope>
    <source>
        <strain evidence="5">CGMCC 1.10188</strain>
    </source>
</reference>
<dbReference type="NCBIfam" id="TIGR00369">
    <property type="entry name" value="unchar_dom_1"/>
    <property type="match status" value="1"/>
</dbReference>
<comment type="caution">
    <text evidence="4">The sequence shown here is derived from an EMBL/GenBank/DDBJ whole genome shotgun (WGS) entry which is preliminary data.</text>
</comment>
<evidence type="ECO:0000313" key="5">
    <source>
        <dbReference type="Proteomes" id="UP000603352"/>
    </source>
</evidence>
<protein>
    <recommendedName>
        <fullName evidence="3">Thioesterase domain-containing protein</fullName>
    </recommendedName>
</protein>
<evidence type="ECO:0000256" key="2">
    <source>
        <dbReference type="ARBA" id="ARBA00022801"/>
    </source>
</evidence>
<dbReference type="PANTHER" id="PTHR21660:SF1">
    <property type="entry name" value="ACYL-COENZYME A THIOESTERASE 13"/>
    <property type="match status" value="1"/>
</dbReference>
<evidence type="ECO:0000259" key="3">
    <source>
        <dbReference type="Pfam" id="PF03061"/>
    </source>
</evidence>
<comment type="similarity">
    <text evidence="1">Belongs to the thioesterase PaaI family.</text>
</comment>
<feature type="domain" description="Thioesterase" evidence="3">
    <location>
        <begin position="64"/>
        <end position="140"/>
    </location>
</feature>
<dbReference type="InterPro" id="IPR006683">
    <property type="entry name" value="Thioestr_dom"/>
</dbReference>
<sequence length="150" mass="15580">MSPGISEADRDTDTVDPRIAAIIHDVLIAGPVARHLAIRVERLARDDVRLRLPFDPANVTTGRIVHGGVIATLADIAGAAASASGADPDGLRGGATQTLVMHYLRPAEGVDLVTETTVLSRGCGGTVTAVSVRDTEGHLVAQASVTSRIW</sequence>
<dbReference type="SUPFAM" id="SSF54637">
    <property type="entry name" value="Thioesterase/thiol ester dehydrase-isomerase"/>
    <property type="match status" value="1"/>
</dbReference>
<dbReference type="InterPro" id="IPR039298">
    <property type="entry name" value="ACOT13"/>
</dbReference>
<accession>A0ABQ1IEZ9</accession>
<dbReference type="RefSeq" id="WP_188576237.1">
    <property type="nucleotide sequence ID" value="NZ_BMDZ01000011.1"/>
</dbReference>
<keyword evidence="2" id="KW-0378">Hydrolase</keyword>
<dbReference type="Proteomes" id="UP000603352">
    <property type="component" value="Unassembled WGS sequence"/>
</dbReference>
<evidence type="ECO:0000256" key="1">
    <source>
        <dbReference type="ARBA" id="ARBA00008324"/>
    </source>
</evidence>
<dbReference type="Pfam" id="PF03061">
    <property type="entry name" value="4HBT"/>
    <property type="match status" value="1"/>
</dbReference>
<gene>
    <name evidence="4" type="ORF">GCM10011505_14480</name>
</gene>
<dbReference type="InterPro" id="IPR029069">
    <property type="entry name" value="HotDog_dom_sf"/>
</dbReference>